<evidence type="ECO:0000256" key="3">
    <source>
        <dbReference type="ARBA" id="ARBA00022748"/>
    </source>
</evidence>
<dbReference type="AlphaFoldDB" id="A0A0F9V3R8"/>
<keyword evidence="4 6" id="KW-1133">Transmembrane helix</keyword>
<evidence type="ECO:0000313" key="8">
    <source>
        <dbReference type="EMBL" id="KKN60538.1"/>
    </source>
</evidence>
<protein>
    <recommendedName>
        <fullName evidence="7">ResB-like domain-containing protein</fullName>
    </recommendedName>
</protein>
<feature type="transmembrane region" description="Helical" evidence="6">
    <location>
        <begin position="238"/>
        <end position="256"/>
    </location>
</feature>
<feature type="non-terminal residue" evidence="8">
    <location>
        <position position="1"/>
    </location>
</feature>
<evidence type="ECO:0000256" key="6">
    <source>
        <dbReference type="SAM" id="Phobius"/>
    </source>
</evidence>
<keyword evidence="5 6" id="KW-0472">Membrane</keyword>
<reference evidence="8" key="1">
    <citation type="journal article" date="2015" name="Nature">
        <title>Complex archaea that bridge the gap between prokaryotes and eukaryotes.</title>
        <authorList>
            <person name="Spang A."/>
            <person name="Saw J.H."/>
            <person name="Jorgensen S.L."/>
            <person name="Zaremba-Niedzwiedzka K."/>
            <person name="Martijn J."/>
            <person name="Lind A.E."/>
            <person name="van Eijk R."/>
            <person name="Schleper C."/>
            <person name="Guy L."/>
            <person name="Ettema T.J."/>
        </authorList>
    </citation>
    <scope>NUCLEOTIDE SEQUENCE</scope>
</reference>
<evidence type="ECO:0000259" key="7">
    <source>
        <dbReference type="Pfam" id="PF05140"/>
    </source>
</evidence>
<dbReference type="InterPro" id="IPR007816">
    <property type="entry name" value="ResB-like_domain"/>
</dbReference>
<dbReference type="EMBL" id="LAZR01000693">
    <property type="protein sequence ID" value="KKN60538.1"/>
    <property type="molecule type" value="Genomic_DNA"/>
</dbReference>
<dbReference type="InterPro" id="IPR023494">
    <property type="entry name" value="Cyt_c_bgen_Ccs1/CcsB/ResB"/>
</dbReference>
<dbReference type="Pfam" id="PF05140">
    <property type="entry name" value="ResB"/>
    <property type="match status" value="1"/>
</dbReference>
<feature type="transmembrane region" description="Helical" evidence="6">
    <location>
        <begin position="12"/>
        <end position="33"/>
    </location>
</feature>
<feature type="domain" description="ResB-like" evidence="7">
    <location>
        <begin position="1"/>
        <end position="292"/>
    </location>
</feature>
<name>A0A0F9V3R8_9ZZZZ</name>
<organism evidence="8">
    <name type="scientific">marine sediment metagenome</name>
    <dbReference type="NCBI Taxonomy" id="412755"/>
    <lineage>
        <taxon>unclassified sequences</taxon>
        <taxon>metagenomes</taxon>
        <taxon>ecological metagenomes</taxon>
    </lineage>
</organism>
<dbReference type="GO" id="GO:0016020">
    <property type="term" value="C:membrane"/>
    <property type="evidence" value="ECO:0007669"/>
    <property type="project" value="UniProtKB-SubCell"/>
</dbReference>
<accession>A0A0F9V3R8</accession>
<dbReference type="PANTHER" id="PTHR31566:SF0">
    <property type="entry name" value="CYTOCHROME C BIOGENESIS PROTEIN CCS1, CHLOROPLASTIC"/>
    <property type="match status" value="1"/>
</dbReference>
<evidence type="ECO:0000256" key="1">
    <source>
        <dbReference type="ARBA" id="ARBA00004141"/>
    </source>
</evidence>
<evidence type="ECO:0000256" key="2">
    <source>
        <dbReference type="ARBA" id="ARBA00022692"/>
    </source>
</evidence>
<dbReference type="GO" id="GO:0017004">
    <property type="term" value="P:cytochrome complex assembly"/>
    <property type="evidence" value="ECO:0007669"/>
    <property type="project" value="UniProtKB-KW"/>
</dbReference>
<keyword evidence="3" id="KW-0201">Cytochrome c-type biogenesis</keyword>
<dbReference type="PANTHER" id="PTHR31566">
    <property type="entry name" value="CYTOCHROME C BIOGENESIS PROTEIN CCS1, CHLOROPLASTIC"/>
    <property type="match status" value="1"/>
</dbReference>
<proteinExistence type="predicted"/>
<evidence type="ECO:0000256" key="5">
    <source>
        <dbReference type="ARBA" id="ARBA00023136"/>
    </source>
</evidence>
<comment type="caution">
    <text evidence="8">The sequence shown here is derived from an EMBL/GenBank/DDBJ whole genome shotgun (WGS) entry which is preliminary data.</text>
</comment>
<evidence type="ECO:0000256" key="4">
    <source>
        <dbReference type="ARBA" id="ARBA00022989"/>
    </source>
</evidence>
<sequence>ARKRTLGLFGSDFVHLGLLIILAGGIISGFGGFRKNLTLSEGDTLDIPNAEFKLRLDKFETEYYPDGNVRDWKSTLTVIENEKPILSKIIEVNHPLSYRGFVFYQSSYGWDWTNTSVGIWVKKRKDPSFLRKIDITVGEKVSLEGENIQISFIQFIPDFILNEKNEAATRSLQPRNPAAFIEGWQEEEKIFSGWIFSQFPDFSRIHSEKETDLSFELKNFKASQYSGIEAAKDPGVNIIWLGCTLLMIGLACAFYWPSREIKIILEETQGKTGVIAGGIASKNREDFQSEFDKIMTSLRRLR</sequence>
<comment type="subcellular location">
    <subcellularLocation>
        <location evidence="1">Membrane</location>
        <topology evidence="1">Multi-pass membrane protein</topology>
    </subcellularLocation>
</comment>
<keyword evidence="2 6" id="KW-0812">Transmembrane</keyword>
<gene>
    <name evidence="8" type="ORF">LCGC14_0531170</name>
</gene>